<feature type="non-terminal residue" evidence="9">
    <location>
        <position position="301"/>
    </location>
</feature>
<reference evidence="9 10" key="1">
    <citation type="submission" date="2013-11" db="EMBL/GenBank/DDBJ databases">
        <title>Genome sequencing of Stegodyphus mimosarum.</title>
        <authorList>
            <person name="Bechsgaard J."/>
        </authorList>
    </citation>
    <scope>NUCLEOTIDE SEQUENCE [LARGE SCALE GENOMIC DNA]</scope>
</reference>
<evidence type="ECO:0000256" key="5">
    <source>
        <dbReference type="ARBA" id="ARBA00022794"/>
    </source>
</evidence>
<feature type="domain" description="Centriolar and ciliogenesis-associated protein HYLS1 C-terminal" evidence="8">
    <location>
        <begin position="255"/>
        <end position="298"/>
    </location>
</feature>
<evidence type="ECO:0000256" key="7">
    <source>
        <dbReference type="ARBA" id="ARBA00023273"/>
    </source>
</evidence>
<evidence type="ECO:0000256" key="4">
    <source>
        <dbReference type="ARBA" id="ARBA00022490"/>
    </source>
</evidence>
<organism evidence="9 10">
    <name type="scientific">Stegodyphus mimosarum</name>
    <name type="common">African social velvet spider</name>
    <dbReference type="NCBI Taxonomy" id="407821"/>
    <lineage>
        <taxon>Eukaryota</taxon>
        <taxon>Metazoa</taxon>
        <taxon>Ecdysozoa</taxon>
        <taxon>Arthropoda</taxon>
        <taxon>Chelicerata</taxon>
        <taxon>Arachnida</taxon>
        <taxon>Araneae</taxon>
        <taxon>Araneomorphae</taxon>
        <taxon>Entelegynae</taxon>
        <taxon>Eresoidea</taxon>
        <taxon>Eresidae</taxon>
        <taxon>Stegodyphus</taxon>
    </lineage>
</organism>
<dbReference type="PANTHER" id="PTHR34174:SF1">
    <property type="entry name" value="CENTRIOLAR AND CILIOGENESIS-ASSOCIATED PROTEIN HYLS1"/>
    <property type="match status" value="1"/>
</dbReference>
<dbReference type="PANTHER" id="PTHR34174">
    <property type="entry name" value="HYDROLETHALUS SYNDROME PROTEIN 1"/>
    <property type="match status" value="1"/>
</dbReference>
<evidence type="ECO:0000256" key="3">
    <source>
        <dbReference type="ARBA" id="ARBA00010091"/>
    </source>
</evidence>
<protein>
    <recommendedName>
        <fullName evidence="8">Centriolar and ciliogenesis-associated protein HYLS1 C-terminal domain-containing protein</fullName>
    </recommendedName>
</protein>
<comment type="subcellular location">
    <subcellularLocation>
        <location evidence="2">Cell projection</location>
        <location evidence="2">Cilium</location>
    </subcellularLocation>
    <subcellularLocation>
        <location evidence="1">Cytoplasm</location>
        <location evidence="1">Cytoskeleton</location>
        <location evidence="1">Microtubule organizing center</location>
        <location evidence="1">Centrosome</location>
        <location evidence="1">Centriole</location>
    </subcellularLocation>
</comment>
<evidence type="ECO:0000259" key="8">
    <source>
        <dbReference type="Pfam" id="PF15311"/>
    </source>
</evidence>
<proteinExistence type="inferred from homology"/>
<gene>
    <name evidence="9" type="ORF">X975_00484</name>
</gene>
<dbReference type="InterPro" id="IPR027918">
    <property type="entry name" value="HYLS1_C_dom"/>
</dbReference>
<evidence type="ECO:0000256" key="6">
    <source>
        <dbReference type="ARBA" id="ARBA00023212"/>
    </source>
</evidence>
<dbReference type="Pfam" id="PF15311">
    <property type="entry name" value="HYLS1_C"/>
    <property type="match status" value="1"/>
</dbReference>
<dbReference type="EMBL" id="KK120499">
    <property type="protein sequence ID" value="KFM78400.1"/>
    <property type="molecule type" value="Genomic_DNA"/>
</dbReference>
<dbReference type="GO" id="GO:0097730">
    <property type="term" value="C:non-motile cilium"/>
    <property type="evidence" value="ECO:0007669"/>
    <property type="project" value="TreeGrafter"/>
</dbReference>
<keyword evidence="4" id="KW-0963">Cytoplasm</keyword>
<evidence type="ECO:0000313" key="9">
    <source>
        <dbReference type="EMBL" id="KFM78400.1"/>
    </source>
</evidence>
<sequence>MASSQVPLCTDEELLQELKTLGYENVSADIFQMMKNDLAELVAEKKQSANILPRSSADKPLSPSVAENPSILLPNKKNIGKLPKTLNLYSRRLHANLSDNPEAISTDPNKDIPVADISVGKYKTVNGYKVNKNSFKMNGQISALNSDSESSDFNKNTLPTTLNKGCRTIKRKILRHRDGKPFITEQILAIPSIFDTSYPETESFENNKSFSSDDLSWKSNSSTGSLSPQTTNFLTPSQSTCSLLSSRSTISRLPTVHKKKNDPVTMYNYYKKYWDNFKPPGERRHDQLRWAVRDKMLEYNL</sequence>
<evidence type="ECO:0000256" key="2">
    <source>
        <dbReference type="ARBA" id="ARBA00004138"/>
    </source>
</evidence>
<keyword evidence="10" id="KW-1185">Reference proteome</keyword>
<dbReference type="InterPro" id="IPR052319">
    <property type="entry name" value="Centriolar_ciliogenesis_assoc"/>
</dbReference>
<keyword evidence="5" id="KW-0970">Cilium biogenesis/degradation</keyword>
<dbReference type="AlphaFoldDB" id="A0A087UM11"/>
<comment type="similarity">
    <text evidence="3">Belongs to the HYLS1 family.</text>
</comment>
<dbReference type="GO" id="GO:0060271">
    <property type="term" value="P:cilium assembly"/>
    <property type="evidence" value="ECO:0007669"/>
    <property type="project" value="TreeGrafter"/>
</dbReference>
<dbReference type="Proteomes" id="UP000054359">
    <property type="component" value="Unassembled WGS sequence"/>
</dbReference>
<dbReference type="GO" id="GO:0005814">
    <property type="term" value="C:centriole"/>
    <property type="evidence" value="ECO:0007669"/>
    <property type="project" value="UniProtKB-SubCell"/>
</dbReference>
<dbReference type="OrthoDB" id="6343432at2759"/>
<evidence type="ECO:0000313" key="10">
    <source>
        <dbReference type="Proteomes" id="UP000054359"/>
    </source>
</evidence>
<keyword evidence="7" id="KW-0966">Cell projection</keyword>
<accession>A0A087UM11</accession>
<dbReference type="OMA" id="GERRHDQ"/>
<name>A0A087UM11_STEMI</name>
<evidence type="ECO:0000256" key="1">
    <source>
        <dbReference type="ARBA" id="ARBA00004114"/>
    </source>
</evidence>
<keyword evidence="6" id="KW-0206">Cytoskeleton</keyword>